<evidence type="ECO:0000259" key="3">
    <source>
        <dbReference type="Pfam" id="PF18962"/>
    </source>
</evidence>
<accession>A0A090WY90</accession>
<comment type="caution">
    <text evidence="4">The sequence shown here is derived from an EMBL/GenBank/DDBJ whole genome shotgun (WGS) entry which is preliminary data.</text>
</comment>
<evidence type="ECO:0000256" key="1">
    <source>
        <dbReference type="ARBA" id="ARBA00022729"/>
    </source>
</evidence>
<dbReference type="Pfam" id="PF18962">
    <property type="entry name" value="Por_Secre_tail"/>
    <property type="match status" value="1"/>
</dbReference>
<feature type="domain" description="Secretion system C-terminal sorting" evidence="3">
    <location>
        <begin position="815"/>
        <end position="878"/>
    </location>
</feature>
<name>A0A090WY90_9FLAO</name>
<feature type="region of interest" description="Disordered" evidence="2">
    <location>
        <begin position="723"/>
        <end position="743"/>
    </location>
</feature>
<evidence type="ECO:0000313" key="4">
    <source>
        <dbReference type="EMBL" id="GAL72347.1"/>
    </source>
</evidence>
<gene>
    <name evidence="4" type="ORF">JCM19302_3625</name>
    <name evidence="5" type="ORF">JCM19538_1736</name>
</gene>
<feature type="compositionally biased region" description="Polar residues" evidence="2">
    <location>
        <begin position="730"/>
        <end position="739"/>
    </location>
</feature>
<keyword evidence="7" id="KW-1185">Reference proteome</keyword>
<organism evidence="4 6">
    <name type="scientific">Jejuia pallidilutea</name>
    <dbReference type="NCBI Taxonomy" id="504487"/>
    <lineage>
        <taxon>Bacteria</taxon>
        <taxon>Pseudomonadati</taxon>
        <taxon>Bacteroidota</taxon>
        <taxon>Flavobacteriia</taxon>
        <taxon>Flavobacteriales</taxon>
        <taxon>Flavobacteriaceae</taxon>
        <taxon>Jejuia</taxon>
    </lineage>
</organism>
<dbReference type="Proteomes" id="UP000030184">
    <property type="component" value="Unassembled WGS sequence"/>
</dbReference>
<proteinExistence type="predicted"/>
<sequence length="889" mass="102087">MNKMIKNILLIFISVASVNAQKILLPIEVLGDEGLVKEQRFTIDAEQYNQISSIDNLWLKINNLSYQGKASIRINEGNWISLNHSTTNIYTPEKERGGMVHGGYNTIRFTVSINNFREGQNIIKFRFNTSDGISNGFRVIDLDLLDVEKNRILKNSPYYVNPNTLGKEPGENYYIEDDPNNWKSPYYDNSTNSEPNALNDSIAKGKNIWFFGRNGSKDIAGDLLWNHNLPEQRKGFWYNYELPQARPIKAKCTNCHTQDGRDLEIFSYSNLSIIERAKFHKLTEEEGKLIAAYIRSLSYEHDNVGRYGRPWNPPYQPGPELENKPVSAWVAGAGLDAVLEKDEDMLYYMFENGINQDEVDSFFDSDKTFETYTLPMPIQFPDWKHWLPLIHPMDAYDKGTFYEDTYNDRSPFVNIRSSTLNPEKGYEIFRQYLLALPKKADGVTVDLSKLSASQINSLMDQHEDFRQHFRFFQGQGGSELLKHWRAKDGNGLLALADDIPQEYAATSLARLMAVKNFEFMNEFNMQNQAPDYLKQVDNPSKRQWFHHPNSKHVFEIPAHITGCLDGDCQTFKGQSRATGQFESSNWYQLQMILTPGNGANSHNGPVDYNYQPEFIISSSRSSGIVQPLRYYHTLNNMYQTKTWSGDINPNNGNGFRMRVQGPWYFLGKEADAGKSQLHGYESGFWPKLLDNVYPGLTKMILNAQFRQFLKEINKPKNSLNNWYRFDDPSNGGNKSQNLDSKSKSTVRDVTKAFTSVEPLYADHMYWSIQEADKLGVDTALLQQTLNWSKQAWPLINWDNIVLSKETNSNVELSFYPNPIFDNLYISGLVSGNYTVTVYNTLGKILFKKQIKSINGVDSNLKLSFLPTGLLLIKINDKNFTSEIFRILKH</sequence>
<keyword evidence="1" id="KW-0732">Signal</keyword>
<dbReference type="AlphaFoldDB" id="A0A090WY90"/>
<dbReference type="InterPro" id="IPR026444">
    <property type="entry name" value="Secre_tail"/>
</dbReference>
<evidence type="ECO:0000313" key="6">
    <source>
        <dbReference type="Proteomes" id="UP000029646"/>
    </source>
</evidence>
<evidence type="ECO:0000313" key="7">
    <source>
        <dbReference type="Proteomes" id="UP000030184"/>
    </source>
</evidence>
<reference evidence="7" key="1">
    <citation type="journal article" date="2014" name="Genome Announc.">
        <title>Draft Genome Sequence of Marine Flavobacterium Jejuia pallidilutea Strain 11shimoA1 and Pigmentation Mutants.</title>
        <authorList>
            <person name="Takatani N."/>
            <person name="Nakanishi M."/>
            <person name="Meirelles P."/>
            <person name="Mino S."/>
            <person name="Suda W."/>
            <person name="Oshima K."/>
            <person name="Hattori M."/>
            <person name="Ohkuma M."/>
            <person name="Hosokawa M."/>
            <person name="Miyashita K."/>
            <person name="Thompson F.L."/>
            <person name="Niwa A."/>
            <person name="Sawabe T."/>
            <person name="Sawabe T."/>
        </authorList>
    </citation>
    <scope>NUCLEOTIDE SEQUENCE [LARGE SCALE GENOMIC DNA]</scope>
    <source>
        <strain evidence="7">JCM 19538</strain>
    </source>
</reference>
<dbReference type="EMBL" id="BBNS01000023">
    <property type="protein sequence ID" value="GAL72347.1"/>
    <property type="molecule type" value="Genomic_DNA"/>
</dbReference>
<dbReference type="Proteomes" id="UP000029646">
    <property type="component" value="Unassembled WGS sequence"/>
</dbReference>
<evidence type="ECO:0000256" key="2">
    <source>
        <dbReference type="SAM" id="MobiDB-lite"/>
    </source>
</evidence>
<dbReference type="OrthoDB" id="9808897at2"/>
<dbReference type="NCBIfam" id="TIGR04183">
    <property type="entry name" value="Por_Secre_tail"/>
    <property type="match status" value="1"/>
</dbReference>
<dbReference type="EMBL" id="BBNY01000010">
    <property type="protein sequence ID" value="GAL89499.1"/>
    <property type="molecule type" value="Genomic_DNA"/>
</dbReference>
<evidence type="ECO:0000313" key="5">
    <source>
        <dbReference type="EMBL" id="GAL89499.1"/>
    </source>
</evidence>
<dbReference type="RefSeq" id="WP_081956993.1">
    <property type="nucleotide sequence ID" value="NZ_BBNS01000023.1"/>
</dbReference>
<protein>
    <submittedName>
        <fullName evidence="4">Cellulase</fullName>
    </submittedName>
</protein>